<evidence type="ECO:0000313" key="1">
    <source>
        <dbReference type="EMBL" id="KAJ9116473.1"/>
    </source>
</evidence>
<evidence type="ECO:0000313" key="2">
    <source>
        <dbReference type="Proteomes" id="UP001243375"/>
    </source>
</evidence>
<name>A0ACC2WY87_9TREE</name>
<protein>
    <submittedName>
        <fullName evidence="1">Uncharacterized protein</fullName>
    </submittedName>
</protein>
<dbReference type="Proteomes" id="UP001243375">
    <property type="component" value="Unassembled WGS sequence"/>
</dbReference>
<sequence length="96" mass="10436">MLHNCVYTAYADDLLAYNESLADALTALCTSGTPQSTWPAEIRAFAEKGRAVGDDSAAAFGTPRRQLGGEAEKVTREEIMRDVLEDVDPALRAFLE</sequence>
<dbReference type="EMBL" id="JASBWU010000014">
    <property type="protein sequence ID" value="KAJ9116473.1"/>
    <property type="molecule type" value="Genomic_DNA"/>
</dbReference>
<accession>A0ACC2WY87</accession>
<proteinExistence type="predicted"/>
<comment type="caution">
    <text evidence="1">The sequence shown here is derived from an EMBL/GenBank/DDBJ whole genome shotgun (WGS) entry which is preliminary data.</text>
</comment>
<keyword evidence="2" id="KW-1185">Reference proteome</keyword>
<organism evidence="1 2">
    <name type="scientific">Naganishia vaughanmartiniae</name>
    <dbReference type="NCBI Taxonomy" id="1424756"/>
    <lineage>
        <taxon>Eukaryota</taxon>
        <taxon>Fungi</taxon>
        <taxon>Dikarya</taxon>
        <taxon>Basidiomycota</taxon>
        <taxon>Agaricomycotina</taxon>
        <taxon>Tremellomycetes</taxon>
        <taxon>Filobasidiales</taxon>
        <taxon>Filobasidiaceae</taxon>
        <taxon>Naganishia</taxon>
    </lineage>
</organism>
<gene>
    <name evidence="1" type="ORF">QFC22_004915</name>
</gene>
<reference evidence="1" key="1">
    <citation type="submission" date="2023-04" db="EMBL/GenBank/DDBJ databases">
        <title>Draft Genome sequencing of Naganishia species isolated from polar environments using Oxford Nanopore Technology.</title>
        <authorList>
            <person name="Leo P."/>
            <person name="Venkateswaran K."/>
        </authorList>
    </citation>
    <scope>NUCLEOTIDE SEQUENCE</scope>
    <source>
        <strain evidence="1">MNA-CCFEE 5425</strain>
    </source>
</reference>